<dbReference type="RefSeq" id="WP_007418108.1">
    <property type="nucleotide sequence ID" value="NZ_ABOX02000055.1"/>
</dbReference>
<dbReference type="OrthoDB" id="182238at2"/>
<feature type="region of interest" description="Disordered" evidence="1">
    <location>
        <begin position="39"/>
        <end position="62"/>
    </location>
</feature>
<reference evidence="2 3" key="1">
    <citation type="journal article" date="2011" name="J. Bacteriol.">
        <title>Genome sequence of 'Pedosphaera parvula' Ellin514, an aerobic Verrucomicrobial isolate from pasture soil.</title>
        <authorList>
            <person name="Kant R."/>
            <person name="van Passel M.W."/>
            <person name="Sangwan P."/>
            <person name="Palva A."/>
            <person name="Lucas S."/>
            <person name="Copeland A."/>
            <person name="Lapidus A."/>
            <person name="Glavina Del Rio T."/>
            <person name="Dalin E."/>
            <person name="Tice H."/>
            <person name="Bruce D."/>
            <person name="Goodwin L."/>
            <person name="Pitluck S."/>
            <person name="Chertkov O."/>
            <person name="Larimer F.W."/>
            <person name="Land M.L."/>
            <person name="Hauser L."/>
            <person name="Brettin T.S."/>
            <person name="Detter J.C."/>
            <person name="Han S."/>
            <person name="de Vos W.M."/>
            <person name="Janssen P.H."/>
            <person name="Smidt H."/>
        </authorList>
    </citation>
    <scope>NUCLEOTIDE SEQUENCE [LARGE SCALE GENOMIC DNA]</scope>
    <source>
        <strain evidence="2 3">Ellin514</strain>
    </source>
</reference>
<evidence type="ECO:0000256" key="1">
    <source>
        <dbReference type="SAM" id="MobiDB-lite"/>
    </source>
</evidence>
<name>B9XQM2_PEDPL</name>
<proteinExistence type="predicted"/>
<comment type="caution">
    <text evidence="2">The sequence shown here is derived from an EMBL/GenBank/DDBJ whole genome shotgun (WGS) entry which is preliminary data.</text>
</comment>
<evidence type="ECO:0000313" key="2">
    <source>
        <dbReference type="EMBL" id="EEF57872.1"/>
    </source>
</evidence>
<keyword evidence="3" id="KW-1185">Reference proteome</keyword>
<dbReference type="Proteomes" id="UP000003688">
    <property type="component" value="Unassembled WGS sequence"/>
</dbReference>
<dbReference type="STRING" id="320771.Cflav_PD0936"/>
<evidence type="ECO:0000313" key="3">
    <source>
        <dbReference type="Proteomes" id="UP000003688"/>
    </source>
</evidence>
<dbReference type="AlphaFoldDB" id="B9XQM2"/>
<accession>B9XQM2</accession>
<organism evidence="2 3">
    <name type="scientific">Pedosphaera parvula (strain Ellin514)</name>
    <dbReference type="NCBI Taxonomy" id="320771"/>
    <lineage>
        <taxon>Bacteria</taxon>
        <taxon>Pseudomonadati</taxon>
        <taxon>Verrucomicrobiota</taxon>
        <taxon>Pedosphaerae</taxon>
        <taxon>Pedosphaerales</taxon>
        <taxon>Pedosphaeraceae</taxon>
        <taxon>Pedosphaera</taxon>
    </lineage>
</organism>
<sequence length="388" mass="42003" precursor="true">MKKLVVVLCAILGVTVVFLTRKPSSSNAVTEVPIPLTTTQATSSPKQTVQKPSASTRDSKAVGSVAPGASQQFAAWLAVFDARSATPEKIAIGQKLAEARREEMKQLMRDNPREALAQSVSLHQWEALPQSIREQVEKPFSEIADYDVLSDCRSTDEKRESTMATQFVRGEGKVNVFGLFEGVPSKTGLPVQGISLDGEVVLRNEVLQVLDDADAAAARKMFAEGNPADESLVTGKKISGGKITILWGGKVFTFASTEELNEVESAMEQARAQVGPNTMQAVMGVYATAAWGGTGQSSGNPTTIKPLSFNPAWSATPKKVLVVRVDYTPPASNPYTLTMLTNLYASASNCYLEMSYSNTWLIPTYATQVVQLPHPGELLFYEQHLHCQ</sequence>
<feature type="compositionally biased region" description="Polar residues" evidence="1">
    <location>
        <begin position="39"/>
        <end position="56"/>
    </location>
</feature>
<protein>
    <submittedName>
        <fullName evidence="2">Uncharacterized protein</fullName>
    </submittedName>
</protein>
<gene>
    <name evidence="2" type="ORF">Cflav_PD0936</name>
</gene>
<dbReference type="EMBL" id="ABOX02000055">
    <property type="protein sequence ID" value="EEF57872.1"/>
    <property type="molecule type" value="Genomic_DNA"/>
</dbReference>